<accession>X0S4Y5</accession>
<dbReference type="EMBL" id="BARS01009541">
    <property type="protein sequence ID" value="GAF76118.1"/>
    <property type="molecule type" value="Genomic_DNA"/>
</dbReference>
<dbReference type="PRINTS" id="PR00032">
    <property type="entry name" value="HTHARAC"/>
</dbReference>
<sequence>RRLSSEGLTFAAVTKNLRRDLATRHLADQTLSISEIAWLLGYQDVSAFTHAYKRWTGSSPRKARHAKA</sequence>
<gene>
    <name evidence="5" type="ORF">S01H1_17929</name>
</gene>
<name>X0S4Y5_9ZZZZ</name>
<dbReference type="InterPro" id="IPR020449">
    <property type="entry name" value="Tscrpt_reg_AraC-type_HTH"/>
</dbReference>
<feature type="non-terminal residue" evidence="5">
    <location>
        <position position="1"/>
    </location>
</feature>
<dbReference type="SMART" id="SM00342">
    <property type="entry name" value="HTH_ARAC"/>
    <property type="match status" value="1"/>
</dbReference>
<protein>
    <recommendedName>
        <fullName evidence="4">HTH araC/xylS-type domain-containing protein</fullName>
    </recommendedName>
</protein>
<keyword evidence="2" id="KW-0238">DNA-binding</keyword>
<dbReference type="PANTHER" id="PTHR47894:SF4">
    <property type="entry name" value="HTH-TYPE TRANSCRIPTIONAL REGULATOR GADX"/>
    <property type="match status" value="1"/>
</dbReference>
<dbReference type="GO" id="GO:0003700">
    <property type="term" value="F:DNA-binding transcription factor activity"/>
    <property type="evidence" value="ECO:0007669"/>
    <property type="project" value="InterPro"/>
</dbReference>
<keyword evidence="3" id="KW-0804">Transcription</keyword>
<dbReference type="GO" id="GO:0005829">
    <property type="term" value="C:cytosol"/>
    <property type="evidence" value="ECO:0007669"/>
    <property type="project" value="TreeGrafter"/>
</dbReference>
<dbReference type="SUPFAM" id="SSF46689">
    <property type="entry name" value="Homeodomain-like"/>
    <property type="match status" value="1"/>
</dbReference>
<feature type="domain" description="HTH araC/xylS-type" evidence="4">
    <location>
        <begin position="1"/>
        <end position="66"/>
    </location>
</feature>
<evidence type="ECO:0000256" key="2">
    <source>
        <dbReference type="ARBA" id="ARBA00023125"/>
    </source>
</evidence>
<dbReference type="AlphaFoldDB" id="X0S4Y5"/>
<evidence type="ECO:0000256" key="3">
    <source>
        <dbReference type="ARBA" id="ARBA00023163"/>
    </source>
</evidence>
<comment type="caution">
    <text evidence="5">The sequence shown here is derived from an EMBL/GenBank/DDBJ whole genome shotgun (WGS) entry which is preliminary data.</text>
</comment>
<evidence type="ECO:0000256" key="1">
    <source>
        <dbReference type="ARBA" id="ARBA00023015"/>
    </source>
</evidence>
<evidence type="ECO:0000259" key="4">
    <source>
        <dbReference type="PROSITE" id="PS01124"/>
    </source>
</evidence>
<organism evidence="5">
    <name type="scientific">marine sediment metagenome</name>
    <dbReference type="NCBI Taxonomy" id="412755"/>
    <lineage>
        <taxon>unclassified sequences</taxon>
        <taxon>metagenomes</taxon>
        <taxon>ecological metagenomes</taxon>
    </lineage>
</organism>
<keyword evidence="1" id="KW-0805">Transcription regulation</keyword>
<evidence type="ECO:0000313" key="5">
    <source>
        <dbReference type="EMBL" id="GAF76118.1"/>
    </source>
</evidence>
<dbReference type="PANTHER" id="PTHR47894">
    <property type="entry name" value="HTH-TYPE TRANSCRIPTIONAL REGULATOR GADX"/>
    <property type="match status" value="1"/>
</dbReference>
<reference evidence="5" key="1">
    <citation type="journal article" date="2014" name="Front. Microbiol.">
        <title>High frequency of phylogenetically diverse reductive dehalogenase-homologous genes in deep subseafloor sedimentary metagenomes.</title>
        <authorList>
            <person name="Kawai M."/>
            <person name="Futagami T."/>
            <person name="Toyoda A."/>
            <person name="Takaki Y."/>
            <person name="Nishi S."/>
            <person name="Hori S."/>
            <person name="Arai W."/>
            <person name="Tsubouchi T."/>
            <person name="Morono Y."/>
            <person name="Uchiyama I."/>
            <person name="Ito T."/>
            <person name="Fujiyama A."/>
            <person name="Inagaki F."/>
            <person name="Takami H."/>
        </authorList>
    </citation>
    <scope>NUCLEOTIDE SEQUENCE</scope>
    <source>
        <strain evidence="5">Expedition CK06-06</strain>
    </source>
</reference>
<dbReference type="PROSITE" id="PS01124">
    <property type="entry name" value="HTH_ARAC_FAMILY_2"/>
    <property type="match status" value="1"/>
</dbReference>
<dbReference type="Pfam" id="PF12833">
    <property type="entry name" value="HTH_18"/>
    <property type="match status" value="1"/>
</dbReference>
<dbReference type="GO" id="GO:0000976">
    <property type="term" value="F:transcription cis-regulatory region binding"/>
    <property type="evidence" value="ECO:0007669"/>
    <property type="project" value="TreeGrafter"/>
</dbReference>
<dbReference type="InterPro" id="IPR009057">
    <property type="entry name" value="Homeodomain-like_sf"/>
</dbReference>
<proteinExistence type="predicted"/>
<dbReference type="InterPro" id="IPR018060">
    <property type="entry name" value="HTH_AraC"/>
</dbReference>
<dbReference type="Gene3D" id="1.10.10.60">
    <property type="entry name" value="Homeodomain-like"/>
    <property type="match status" value="1"/>
</dbReference>